<dbReference type="Gene3D" id="2.130.10.130">
    <property type="entry name" value="Integrin alpha, N-terminal"/>
    <property type="match status" value="3"/>
</dbReference>
<dbReference type="PANTHER" id="PTHR16026">
    <property type="entry name" value="CARTILAGE ACIDIC PROTEIN 1"/>
    <property type="match status" value="1"/>
</dbReference>
<proteinExistence type="predicted"/>
<feature type="domain" description="ASPIC/UnbV" evidence="2">
    <location>
        <begin position="562"/>
        <end position="629"/>
    </location>
</feature>
<comment type="caution">
    <text evidence="3">The sequence shown here is derived from an EMBL/GenBank/DDBJ whole genome shotgun (WGS) entry which is preliminary data.</text>
</comment>
<dbReference type="InterPro" id="IPR028994">
    <property type="entry name" value="Integrin_alpha_N"/>
</dbReference>
<dbReference type="Pfam" id="PF13517">
    <property type="entry name" value="FG-GAP_3"/>
    <property type="match status" value="6"/>
</dbReference>
<protein>
    <submittedName>
        <fullName evidence="3">Repeat domain-containing protein</fullName>
    </submittedName>
</protein>
<evidence type="ECO:0000313" key="3">
    <source>
        <dbReference type="EMBL" id="SNR55314.1"/>
    </source>
</evidence>
<dbReference type="PANTHER" id="PTHR16026:SF0">
    <property type="entry name" value="CARTILAGE ACIDIC PROTEIN 1"/>
    <property type="match status" value="1"/>
</dbReference>
<organism evidence="3 4">
    <name type="scientific">Maribacter sedimenticola</name>
    <dbReference type="NCBI Taxonomy" id="228956"/>
    <lineage>
        <taxon>Bacteria</taxon>
        <taxon>Pseudomonadati</taxon>
        <taxon>Bacteroidota</taxon>
        <taxon>Flavobacteriia</taxon>
        <taxon>Flavobacteriales</taxon>
        <taxon>Flavobacteriaceae</taxon>
        <taxon>Maribacter</taxon>
    </lineage>
</organism>
<accession>A0ABY1SHT6</accession>
<sequence>MTFSLSIPQYKLIFQTYFKMGPQSFKLLCLSLLTLLCISCDPKEQKDAIDTNAPESTLFTLLDPKESGIEFVNKVENSKEFNIFKYRNFYNGGGVAIGDINNDGLSDVFLTGNMEPNKLYLNKGGLKFEDISEKAGIQGSKPWSTGVVMADINNDGLLDIYVSNAGNMEGNNHDNDLYINNGDGTFTEKAHEYNLAETGFSTHASFFDYDKDGDLDAYILNNSNIPVSSLGYAEQRDVRAQDWEGVPKIFRGVGDMLLRNDNGKFVDVSEQAGIYGSLIGFGLGVMVTDINNDLYPDIYISNDFYERDYLYINNQDGTFSEEIQEWTNHLSLSAMGIDMADINNDGLTDIFITDMLPEPDQRVKSVMEFEGYNVFKLKQSKDFHQQYIQNTLQLNNGNGSFSEIAYYSGIEATDWSWAGLLFDMDNDGLKDIYITNGINHDLTDLDFVDFFANEIIQKMALTGKKESIDSIIQKMPVTPLPNYAYRNNGDLTFSKYNKEWGFEIPSRSNGTAYGDLDNDGDLDLIVNNVNMETFVYRNNAESKTDNNYIKLNFKGADGNKFGIGTIARLYYPDNIIDQTLMPSRGFQSSVEYAMTIGLGTTSTLDSIRIIWPNDATEKLVNVKANQTLTFVQDNAKEIFKVAKKPKATLLSEIQNSTLLQHEENNYVDFDNEGLISRSLSEEGPGMAIGDVDNDGNEDIFIGGGKNQSGALYLHKGNGKLSKPILNHFKDEASYEDTSAAFLDADADGDLDLLVGSGGNELRMQATYGIRLYLNDGKGNFTLSTEKLPSTNKNVAVIAPSDFDDDGDMDIFVGSRSVVGTYGIDPDHLLLLNNGDGTFTDVTERRAYDLKDAGMITDAKWLDMDGDGKKDLVTVSDWGSPKIYKNSGRRLSNFKSSLDSLSGWWGAVEGYDLDNDGDQDLILGNMGSNLHYKPTTGQPMRMWVNDFDNDGTIEQITTQHYDNGDYPLHQKKELTSQILALKKKNIKASEYANKTIHQLFDKDILDNTIIKEARISESIIAINNGNGNFTIQILPPQVQFSCICGIQCLDVDKDGNLDLVMAGNNFEFKPQYSRLDANYGNVLLGDGALNFTWQNYLDSGFFIRDEVKQLKIVKDNKGNEFIIAAINNELPKLYSLNEK</sequence>
<dbReference type="InterPro" id="IPR013517">
    <property type="entry name" value="FG-GAP"/>
</dbReference>
<dbReference type="Pfam" id="PF07593">
    <property type="entry name" value="UnbV_ASPIC"/>
    <property type="match status" value="1"/>
</dbReference>
<evidence type="ECO:0000259" key="2">
    <source>
        <dbReference type="Pfam" id="PF07593"/>
    </source>
</evidence>
<name>A0ABY1SHT6_9FLAO</name>
<evidence type="ECO:0000313" key="4">
    <source>
        <dbReference type="Proteomes" id="UP000198337"/>
    </source>
</evidence>
<gene>
    <name evidence="3" type="ORF">SAMN04488009_2357</name>
</gene>
<dbReference type="SUPFAM" id="SSF69318">
    <property type="entry name" value="Integrin alpha N-terminal domain"/>
    <property type="match status" value="3"/>
</dbReference>
<reference evidence="3 4" key="1">
    <citation type="submission" date="2017-06" db="EMBL/GenBank/DDBJ databases">
        <authorList>
            <person name="Varghese N."/>
            <person name="Submissions S."/>
        </authorList>
    </citation>
    <scope>NUCLEOTIDE SEQUENCE [LARGE SCALE GENOMIC DNA]</scope>
    <source>
        <strain evidence="3 4">DSM 19840</strain>
    </source>
</reference>
<evidence type="ECO:0000256" key="1">
    <source>
        <dbReference type="ARBA" id="ARBA00022729"/>
    </source>
</evidence>
<dbReference type="Proteomes" id="UP000198337">
    <property type="component" value="Unassembled WGS sequence"/>
</dbReference>
<dbReference type="EMBL" id="FZNV01000003">
    <property type="protein sequence ID" value="SNR55314.1"/>
    <property type="molecule type" value="Genomic_DNA"/>
</dbReference>
<keyword evidence="4" id="KW-1185">Reference proteome</keyword>
<dbReference type="InterPro" id="IPR027039">
    <property type="entry name" value="Crtac1"/>
</dbReference>
<keyword evidence="1" id="KW-0732">Signal</keyword>
<dbReference type="InterPro" id="IPR011519">
    <property type="entry name" value="UnbV_ASPIC"/>
</dbReference>